<dbReference type="Proteomes" id="UP000499080">
    <property type="component" value="Unassembled WGS sequence"/>
</dbReference>
<proteinExistence type="predicted"/>
<gene>
    <name evidence="1" type="ORF">AVEN_127041_1</name>
</gene>
<sequence length="48" mass="5562">MKKRHPSFSGLLCTRLTQSQKCWSDGKNVDAIMGFHCKDANITFFRRT</sequence>
<accession>A0A4Y2M8J0</accession>
<dbReference type="EMBL" id="BGPR01122152">
    <property type="protein sequence ID" value="GBN23391.1"/>
    <property type="molecule type" value="Genomic_DNA"/>
</dbReference>
<name>A0A4Y2M8J0_ARAVE</name>
<feature type="non-terminal residue" evidence="1">
    <location>
        <position position="48"/>
    </location>
</feature>
<dbReference type="AlphaFoldDB" id="A0A4Y2M8J0"/>
<evidence type="ECO:0000313" key="2">
    <source>
        <dbReference type="Proteomes" id="UP000499080"/>
    </source>
</evidence>
<evidence type="ECO:0000313" key="1">
    <source>
        <dbReference type="EMBL" id="GBN23391.1"/>
    </source>
</evidence>
<comment type="caution">
    <text evidence="1">The sequence shown here is derived from an EMBL/GenBank/DDBJ whole genome shotgun (WGS) entry which is preliminary data.</text>
</comment>
<reference evidence="1 2" key="1">
    <citation type="journal article" date="2019" name="Sci. Rep.">
        <title>Orb-weaving spider Araneus ventricosus genome elucidates the spidroin gene catalogue.</title>
        <authorList>
            <person name="Kono N."/>
            <person name="Nakamura H."/>
            <person name="Ohtoshi R."/>
            <person name="Moran D.A.P."/>
            <person name="Shinohara A."/>
            <person name="Yoshida Y."/>
            <person name="Fujiwara M."/>
            <person name="Mori M."/>
            <person name="Tomita M."/>
            <person name="Arakawa K."/>
        </authorList>
    </citation>
    <scope>NUCLEOTIDE SEQUENCE [LARGE SCALE GENOMIC DNA]</scope>
</reference>
<keyword evidence="2" id="KW-1185">Reference proteome</keyword>
<protein>
    <submittedName>
        <fullName evidence="1">Uncharacterized protein</fullName>
    </submittedName>
</protein>
<organism evidence="1 2">
    <name type="scientific">Araneus ventricosus</name>
    <name type="common">Orbweaver spider</name>
    <name type="synonym">Epeira ventricosa</name>
    <dbReference type="NCBI Taxonomy" id="182803"/>
    <lineage>
        <taxon>Eukaryota</taxon>
        <taxon>Metazoa</taxon>
        <taxon>Ecdysozoa</taxon>
        <taxon>Arthropoda</taxon>
        <taxon>Chelicerata</taxon>
        <taxon>Arachnida</taxon>
        <taxon>Araneae</taxon>
        <taxon>Araneomorphae</taxon>
        <taxon>Entelegynae</taxon>
        <taxon>Araneoidea</taxon>
        <taxon>Araneidae</taxon>
        <taxon>Araneus</taxon>
    </lineage>
</organism>